<dbReference type="SMART" id="SM00692">
    <property type="entry name" value="DM3"/>
    <property type="match status" value="1"/>
</dbReference>
<keyword evidence="1" id="KW-0479">Metal-binding</keyword>
<dbReference type="GO" id="GO:0008270">
    <property type="term" value="F:zinc ion binding"/>
    <property type="evidence" value="ECO:0007669"/>
    <property type="project" value="UniProtKB-KW"/>
</dbReference>
<keyword evidence="3" id="KW-0862">Zinc</keyword>
<gene>
    <name evidence="7" type="ORF">CALMAC_LOCUS19347</name>
</gene>
<evidence type="ECO:0000256" key="1">
    <source>
        <dbReference type="ARBA" id="ARBA00022723"/>
    </source>
</evidence>
<dbReference type="SMART" id="SM00980">
    <property type="entry name" value="THAP"/>
    <property type="match status" value="1"/>
</dbReference>
<dbReference type="EMBL" id="CAACVG010013601">
    <property type="protein sequence ID" value="VEN62175.1"/>
    <property type="molecule type" value="Genomic_DNA"/>
</dbReference>
<keyword evidence="8" id="KW-1185">Reference proteome</keyword>
<dbReference type="PANTHER" id="PTHR46927">
    <property type="entry name" value="AGAP005574-PA"/>
    <property type="match status" value="1"/>
</dbReference>
<evidence type="ECO:0000259" key="6">
    <source>
        <dbReference type="PROSITE" id="PS50950"/>
    </source>
</evidence>
<dbReference type="InterPro" id="IPR006612">
    <property type="entry name" value="THAP_Znf"/>
</dbReference>
<dbReference type="GO" id="GO:0003677">
    <property type="term" value="F:DNA binding"/>
    <property type="evidence" value="ECO:0007669"/>
    <property type="project" value="UniProtKB-UniRule"/>
</dbReference>
<feature type="domain" description="THAP-type" evidence="6">
    <location>
        <begin position="8"/>
        <end position="90"/>
    </location>
</feature>
<dbReference type="Proteomes" id="UP000410492">
    <property type="component" value="Unassembled WGS sequence"/>
</dbReference>
<evidence type="ECO:0000313" key="7">
    <source>
        <dbReference type="EMBL" id="VEN62175.1"/>
    </source>
</evidence>
<dbReference type="SUPFAM" id="SSF57716">
    <property type="entry name" value="Glucocorticoid receptor-like (DNA-binding domain)"/>
    <property type="match status" value="1"/>
</dbReference>
<dbReference type="Pfam" id="PF05485">
    <property type="entry name" value="THAP"/>
    <property type="match status" value="1"/>
</dbReference>
<reference evidence="7 8" key="1">
    <citation type="submission" date="2019-01" db="EMBL/GenBank/DDBJ databases">
        <authorList>
            <person name="Sayadi A."/>
        </authorList>
    </citation>
    <scope>NUCLEOTIDE SEQUENCE [LARGE SCALE GENOMIC DNA]</scope>
</reference>
<dbReference type="PROSITE" id="PS50950">
    <property type="entry name" value="ZF_THAP"/>
    <property type="match status" value="1"/>
</dbReference>
<dbReference type="OrthoDB" id="7683421at2759"/>
<evidence type="ECO:0000313" key="8">
    <source>
        <dbReference type="Proteomes" id="UP000410492"/>
    </source>
</evidence>
<proteinExistence type="predicted"/>
<dbReference type="PANTHER" id="PTHR46927:SF3">
    <property type="entry name" value="THAP-TYPE DOMAIN-CONTAINING PROTEIN"/>
    <property type="match status" value="1"/>
</dbReference>
<name>A0A653DQ74_CALMS</name>
<accession>A0A653DQ74</accession>
<keyword evidence="2 5" id="KW-0863">Zinc-finger</keyword>
<keyword evidence="4 5" id="KW-0238">DNA-binding</keyword>
<evidence type="ECO:0000256" key="3">
    <source>
        <dbReference type="ARBA" id="ARBA00022833"/>
    </source>
</evidence>
<evidence type="ECO:0000256" key="4">
    <source>
        <dbReference type="ARBA" id="ARBA00023125"/>
    </source>
</evidence>
<dbReference type="AlphaFoldDB" id="A0A653DQ74"/>
<protein>
    <recommendedName>
        <fullName evidence="6">THAP-type domain-containing protein</fullName>
    </recommendedName>
</protein>
<organism evidence="7 8">
    <name type="scientific">Callosobruchus maculatus</name>
    <name type="common">Southern cowpea weevil</name>
    <name type="synonym">Pulse bruchid</name>
    <dbReference type="NCBI Taxonomy" id="64391"/>
    <lineage>
        <taxon>Eukaryota</taxon>
        <taxon>Metazoa</taxon>
        <taxon>Ecdysozoa</taxon>
        <taxon>Arthropoda</taxon>
        <taxon>Hexapoda</taxon>
        <taxon>Insecta</taxon>
        <taxon>Pterygota</taxon>
        <taxon>Neoptera</taxon>
        <taxon>Endopterygota</taxon>
        <taxon>Coleoptera</taxon>
        <taxon>Polyphaga</taxon>
        <taxon>Cucujiformia</taxon>
        <taxon>Chrysomeloidea</taxon>
        <taxon>Chrysomelidae</taxon>
        <taxon>Bruchinae</taxon>
        <taxon>Bruchini</taxon>
        <taxon>Callosobruchus</taxon>
    </lineage>
</organism>
<evidence type="ECO:0000256" key="5">
    <source>
        <dbReference type="PROSITE-ProRule" id="PRU00309"/>
    </source>
</evidence>
<sequence>MFKPSKKYGNVCAAKHCRNKYYNCDKRFFRFPNDPARARIWAISSCREDLLPNVDRLNKSHRMCSEHFDPTMFTNKFCDRLKHYAVPTIFPSPEGNSTDHNYSRPSRVNVVVEEIPPKKICILSDLLLNP</sequence>
<feature type="non-terminal residue" evidence="7">
    <location>
        <position position="130"/>
    </location>
</feature>
<dbReference type="InterPro" id="IPR052224">
    <property type="entry name" value="THAP_domain_protein"/>
</dbReference>
<evidence type="ECO:0000256" key="2">
    <source>
        <dbReference type="ARBA" id="ARBA00022771"/>
    </source>
</evidence>